<keyword evidence="1" id="KW-0539">Nucleus</keyword>
<dbReference type="EC" id="3.1.4.1" evidence="1"/>
<dbReference type="AlphaFoldDB" id="D7FNK2"/>
<dbReference type="STRING" id="2880.D7FNK2"/>
<evidence type="ECO:0000259" key="3">
    <source>
        <dbReference type="Pfam" id="PF21170"/>
    </source>
</evidence>
<feature type="region of interest" description="Disordered" evidence="2">
    <location>
        <begin position="443"/>
        <end position="472"/>
    </location>
</feature>
<feature type="domain" description="Fanconi-associated nuclease 1-like TPR" evidence="3">
    <location>
        <begin position="534"/>
        <end position="635"/>
    </location>
</feature>
<dbReference type="PANTHER" id="PTHR15749">
    <property type="entry name" value="FANCONI-ASSOCIATED NUCLEASE 1"/>
    <property type="match status" value="1"/>
</dbReference>
<dbReference type="GO" id="GO:0046872">
    <property type="term" value="F:metal ion binding"/>
    <property type="evidence" value="ECO:0007669"/>
    <property type="project" value="UniProtKB-KW"/>
</dbReference>
<keyword evidence="5" id="KW-1185">Reference proteome</keyword>
<keyword evidence="1" id="KW-0540">Nuclease</keyword>
<dbReference type="GO" id="GO:0017108">
    <property type="term" value="F:5'-flap endonuclease activity"/>
    <property type="evidence" value="ECO:0007669"/>
    <property type="project" value="TreeGrafter"/>
</dbReference>
<evidence type="ECO:0000313" key="4">
    <source>
        <dbReference type="EMBL" id="CBJ26013.1"/>
    </source>
</evidence>
<dbReference type="PANTHER" id="PTHR15749:SF4">
    <property type="entry name" value="FANCONI-ASSOCIATED NUCLEASE 1"/>
    <property type="match status" value="1"/>
</dbReference>
<organism evidence="4 5">
    <name type="scientific">Ectocarpus siliculosus</name>
    <name type="common">Brown alga</name>
    <name type="synonym">Conferva siliculosa</name>
    <dbReference type="NCBI Taxonomy" id="2880"/>
    <lineage>
        <taxon>Eukaryota</taxon>
        <taxon>Sar</taxon>
        <taxon>Stramenopiles</taxon>
        <taxon>Ochrophyta</taxon>
        <taxon>PX clade</taxon>
        <taxon>Phaeophyceae</taxon>
        <taxon>Ectocarpales</taxon>
        <taxon>Ectocarpaceae</taxon>
        <taxon>Ectocarpus</taxon>
    </lineage>
</organism>
<dbReference type="GO" id="GO:0005634">
    <property type="term" value="C:nucleus"/>
    <property type="evidence" value="ECO:0007669"/>
    <property type="project" value="UniProtKB-SubCell"/>
</dbReference>
<proteinExistence type="inferred from homology"/>
<comment type="cofactor">
    <cofactor evidence="1">
        <name>Mg(2+)</name>
        <dbReference type="ChEBI" id="CHEBI:18420"/>
    </cofactor>
    <cofactor evidence="1">
        <name>Mn(2+)</name>
        <dbReference type="ChEBI" id="CHEBI:29035"/>
    </cofactor>
</comment>
<sequence length="651" mass="69685">MRSPEIKTLLKRTGGSKKGTPTRPQAGKESARGFQPARSGSKESRRQGPGAAARAAPGAARGGRREMLEELRRRLAGQQTLWGVKSPLVKEIERLISASVEALGVDTIGTRCSGGGSSDTGSAVVGAGMRGKKQRCHWLVTVAGGPQLVFKRALRLMYLTCNTGALSSGRVGAASVRGAGITGALSSWSPGLSAAFGKTRYASYVCNPQARAFQQRDDFLRWEAAVELRCALDRAMEEISRGRQAGPAALATARVADGAESEEGEGEEKEEEENGSSAGKRSWPEVLVLDSDGELENVEESFAFRREESGSLNAKLERIKKKEGRQGVQAAEDEGEEEAEMIRPAVSELEDMIAQFFSEDPSNAVAVAISFACSRCLHAHLGSPAVTLGSQVSSSSSGFSGAKNGVGGGVEEDDKLLRLLRARCGLNKAPEAWTRPVREITPEEVGQKGTDYAGRAERPRQQQQEDGKCGPALLTHPSELRHHENESELKLVSVTAGGVASGGDPTSDFAPVGEQMGAATGSGTEEGKGDVVGSNNEVPEFLLQLEAGWVLASAVWEGVALLERARDYENAVELLTQLLATRYTPHRRGRWWNRLSLDLAHAKRLPCALWASQEGLKDPQVRGGDRLALEKRASMLSTSLQQEGGHQLKDR</sequence>
<feature type="region of interest" description="Disordered" evidence="2">
    <location>
        <begin position="1"/>
        <end position="64"/>
    </location>
</feature>
<feature type="compositionally biased region" description="Low complexity" evidence="2">
    <location>
        <begin position="47"/>
        <end position="59"/>
    </location>
</feature>
<dbReference type="InParanoid" id="D7FNK2"/>
<gene>
    <name evidence="4" type="ORF">Esi_0018_0093</name>
</gene>
<dbReference type="GO" id="GO:0070336">
    <property type="term" value="F:flap-structured DNA binding"/>
    <property type="evidence" value="ECO:0007669"/>
    <property type="project" value="TreeGrafter"/>
</dbReference>
<comment type="similarity">
    <text evidence="1">Belongs to the FAN1 family.</text>
</comment>
<feature type="compositionally biased region" description="Basic and acidic residues" evidence="2">
    <location>
        <begin position="454"/>
        <end position="468"/>
    </location>
</feature>
<dbReference type="EMBL" id="FN649727">
    <property type="protein sequence ID" value="CBJ26013.1"/>
    <property type="molecule type" value="Genomic_DNA"/>
</dbReference>
<dbReference type="OrthoDB" id="76364at2759"/>
<comment type="catalytic activity">
    <reaction evidence="1">
        <text>Hydrolytically removes 5'-nucleotides successively from the 3'-hydroxy termini of 3'-hydroxy-terminated oligonucleotides.</text>
        <dbReference type="EC" id="3.1.4.1"/>
    </reaction>
</comment>
<dbReference type="InterPro" id="IPR049126">
    <property type="entry name" value="FAN1-like_TPR"/>
</dbReference>
<evidence type="ECO:0000256" key="1">
    <source>
        <dbReference type="RuleBase" id="RU365033"/>
    </source>
</evidence>
<keyword evidence="1" id="KW-0234">DNA repair</keyword>
<reference evidence="4 5" key="1">
    <citation type="journal article" date="2010" name="Nature">
        <title>The Ectocarpus genome and the independent evolution of multicellularity in brown algae.</title>
        <authorList>
            <person name="Cock J.M."/>
            <person name="Sterck L."/>
            <person name="Rouze P."/>
            <person name="Scornet D."/>
            <person name="Allen A.E."/>
            <person name="Amoutzias G."/>
            <person name="Anthouard V."/>
            <person name="Artiguenave F."/>
            <person name="Aury J.M."/>
            <person name="Badger J.H."/>
            <person name="Beszteri B."/>
            <person name="Billiau K."/>
            <person name="Bonnet E."/>
            <person name="Bothwell J.H."/>
            <person name="Bowler C."/>
            <person name="Boyen C."/>
            <person name="Brownlee C."/>
            <person name="Carrano C.J."/>
            <person name="Charrier B."/>
            <person name="Cho G.Y."/>
            <person name="Coelho S.M."/>
            <person name="Collen J."/>
            <person name="Corre E."/>
            <person name="Da Silva C."/>
            <person name="Delage L."/>
            <person name="Delaroque N."/>
            <person name="Dittami S.M."/>
            <person name="Doulbeau S."/>
            <person name="Elias M."/>
            <person name="Farnham G."/>
            <person name="Gachon C.M."/>
            <person name="Gschloessl B."/>
            <person name="Heesch S."/>
            <person name="Jabbari K."/>
            <person name="Jubin C."/>
            <person name="Kawai H."/>
            <person name="Kimura K."/>
            <person name="Kloareg B."/>
            <person name="Kupper F.C."/>
            <person name="Lang D."/>
            <person name="Le Bail A."/>
            <person name="Leblanc C."/>
            <person name="Lerouge P."/>
            <person name="Lohr M."/>
            <person name="Lopez P.J."/>
            <person name="Martens C."/>
            <person name="Maumus F."/>
            <person name="Michel G."/>
            <person name="Miranda-Saavedra D."/>
            <person name="Morales J."/>
            <person name="Moreau H."/>
            <person name="Motomura T."/>
            <person name="Nagasato C."/>
            <person name="Napoli C.A."/>
            <person name="Nelson D.R."/>
            <person name="Nyvall-Collen P."/>
            <person name="Peters A.F."/>
            <person name="Pommier C."/>
            <person name="Potin P."/>
            <person name="Poulain J."/>
            <person name="Quesneville H."/>
            <person name="Read B."/>
            <person name="Rensing S.A."/>
            <person name="Ritter A."/>
            <person name="Rousvoal S."/>
            <person name="Samanta M."/>
            <person name="Samson G."/>
            <person name="Schroeder D.C."/>
            <person name="Segurens B."/>
            <person name="Strittmatter M."/>
            <person name="Tonon T."/>
            <person name="Tregear J.W."/>
            <person name="Valentin K."/>
            <person name="von Dassow P."/>
            <person name="Yamagishi T."/>
            <person name="Van de Peer Y."/>
            <person name="Wincker P."/>
        </authorList>
    </citation>
    <scope>NUCLEOTIDE SEQUENCE [LARGE SCALE GENOMIC DNA]</scope>
    <source>
        <strain evidence="5">Ec32 / CCAP1310/4</strain>
    </source>
</reference>
<dbReference type="Proteomes" id="UP000002630">
    <property type="component" value="Linkage Group LG02"/>
</dbReference>
<protein>
    <recommendedName>
        <fullName evidence="1">Fanconi-associated nuclease</fullName>
        <ecNumber evidence="1">3.1.4.1</ecNumber>
    </recommendedName>
</protein>
<accession>D7FNK2</accession>
<keyword evidence="1" id="KW-0460">Magnesium</keyword>
<dbReference type="GO" id="GO:0004528">
    <property type="term" value="F:phosphodiesterase I activity"/>
    <property type="evidence" value="ECO:0007669"/>
    <property type="project" value="UniProtKB-EC"/>
</dbReference>
<dbReference type="EMBL" id="FN648291">
    <property type="protein sequence ID" value="CBJ26013.1"/>
    <property type="molecule type" value="Genomic_DNA"/>
</dbReference>
<keyword evidence="1" id="KW-0479">Metal-binding</keyword>
<dbReference type="GO" id="GO:0008409">
    <property type="term" value="F:5'-3' exonuclease activity"/>
    <property type="evidence" value="ECO:0007669"/>
    <property type="project" value="TreeGrafter"/>
</dbReference>
<evidence type="ECO:0000256" key="2">
    <source>
        <dbReference type="SAM" id="MobiDB-lite"/>
    </source>
</evidence>
<dbReference type="Pfam" id="PF21170">
    <property type="entry name" value="FAN1_TPR"/>
    <property type="match status" value="1"/>
</dbReference>
<comment type="subcellular location">
    <subcellularLocation>
        <location evidence="1">Nucleus</location>
    </subcellularLocation>
</comment>
<keyword evidence="1" id="KW-0378">Hydrolase</keyword>
<evidence type="ECO:0000313" key="5">
    <source>
        <dbReference type="Proteomes" id="UP000002630"/>
    </source>
</evidence>
<feature type="region of interest" description="Disordered" evidence="2">
    <location>
        <begin position="241"/>
        <end position="283"/>
    </location>
</feature>
<dbReference type="InterPro" id="IPR033315">
    <property type="entry name" value="Fan1-like"/>
</dbReference>
<comment type="function">
    <text evidence="1">Nuclease required for the repair of DNA interstrand cross-links (ICL). Acts as a 5'-3' exonuclease that anchors at a cut end of DNA and cleaves DNA successively at every third nucleotide, allowing to excise an ICL from one strand through flanking incisions.</text>
</comment>
<keyword evidence="1" id="KW-0227">DNA damage</keyword>
<keyword evidence="1" id="KW-0464">Manganese</keyword>
<dbReference type="eggNOG" id="KOG2143">
    <property type="taxonomic scope" value="Eukaryota"/>
</dbReference>
<name>D7FNK2_ECTSI</name>
<dbReference type="GO" id="GO:0036297">
    <property type="term" value="P:interstrand cross-link repair"/>
    <property type="evidence" value="ECO:0007669"/>
    <property type="project" value="InterPro"/>
</dbReference>
<feature type="compositionally biased region" description="Acidic residues" evidence="2">
    <location>
        <begin position="259"/>
        <end position="274"/>
    </location>
</feature>